<evidence type="ECO:0000313" key="4">
    <source>
        <dbReference type="Proteomes" id="UP000435877"/>
    </source>
</evidence>
<dbReference type="AlphaFoldDB" id="A0A5S9PFK1"/>
<dbReference type="Proteomes" id="UP000435877">
    <property type="component" value="Unassembled WGS sequence"/>
</dbReference>
<feature type="region of interest" description="Disordered" evidence="1">
    <location>
        <begin position="59"/>
        <end position="80"/>
    </location>
</feature>
<proteinExistence type="predicted"/>
<name>A0A5S9PFK1_9GAMM</name>
<keyword evidence="4" id="KW-1185">Reference proteome</keyword>
<organism evidence="2 5">
    <name type="scientific">Zhongshania aliphaticivorans</name>
    <dbReference type="NCBI Taxonomy" id="1470434"/>
    <lineage>
        <taxon>Bacteria</taxon>
        <taxon>Pseudomonadati</taxon>
        <taxon>Pseudomonadota</taxon>
        <taxon>Gammaproteobacteria</taxon>
        <taxon>Cellvibrionales</taxon>
        <taxon>Spongiibacteraceae</taxon>
        <taxon>Zhongshania</taxon>
    </lineage>
</organism>
<protein>
    <recommendedName>
        <fullName evidence="6">Lipoprotein</fullName>
    </recommendedName>
</protein>
<dbReference type="EMBL" id="CACSIK010000004">
    <property type="protein sequence ID" value="CAA0114180.1"/>
    <property type="molecule type" value="Genomic_DNA"/>
</dbReference>
<dbReference type="Proteomes" id="UP000439591">
    <property type="component" value="Unassembled WGS sequence"/>
</dbReference>
<evidence type="ECO:0008006" key="6">
    <source>
        <dbReference type="Google" id="ProtNLM"/>
    </source>
</evidence>
<evidence type="ECO:0000313" key="2">
    <source>
        <dbReference type="EMBL" id="CAA0102509.1"/>
    </source>
</evidence>
<accession>A0A5S9PFK1</accession>
<dbReference type="PROSITE" id="PS51257">
    <property type="entry name" value="PROKAR_LIPOPROTEIN"/>
    <property type="match status" value="1"/>
</dbReference>
<sequence length="131" mass="15197">MQRRLNSYPYIFIFVVFLGLTSCSNNPERPKPAGKFTSSIKTGDIRLFTYSQPLFREKTRAITNRNRRGNGADKPSKDNESLIQQALRDLEQNPKLKEYCPAGYVIMDNYAVLNEVLIRGECRYKLKEDKQ</sequence>
<dbReference type="OrthoDB" id="5740507at2"/>
<gene>
    <name evidence="3" type="ORF">IHBHHGIJ_03545</name>
    <name evidence="2" type="ORF">KFEGEMFD_01896</name>
</gene>
<dbReference type="EMBL" id="CACSIM010000003">
    <property type="protein sequence ID" value="CAA0102509.1"/>
    <property type="molecule type" value="Genomic_DNA"/>
</dbReference>
<reference evidence="4 5" key="1">
    <citation type="submission" date="2019-11" db="EMBL/GenBank/DDBJ databases">
        <authorList>
            <person name="Holert J."/>
        </authorList>
    </citation>
    <scope>NUCLEOTIDE SEQUENCE [LARGE SCALE GENOMIC DNA]</scope>
    <source>
        <strain evidence="2">BC3_2A</strain>
        <strain evidence="3">SB11_1A</strain>
    </source>
</reference>
<evidence type="ECO:0000256" key="1">
    <source>
        <dbReference type="SAM" id="MobiDB-lite"/>
    </source>
</evidence>
<dbReference type="RefSeq" id="WP_159270314.1">
    <property type="nucleotide sequence ID" value="NZ_CACSIK010000004.1"/>
</dbReference>
<feature type="compositionally biased region" description="Basic and acidic residues" evidence="1">
    <location>
        <begin position="70"/>
        <end position="80"/>
    </location>
</feature>
<evidence type="ECO:0000313" key="5">
    <source>
        <dbReference type="Proteomes" id="UP000439591"/>
    </source>
</evidence>
<evidence type="ECO:0000313" key="3">
    <source>
        <dbReference type="EMBL" id="CAA0114180.1"/>
    </source>
</evidence>